<dbReference type="InterPro" id="IPR017850">
    <property type="entry name" value="Alkaline_phosphatase_core_sf"/>
</dbReference>
<feature type="chain" id="PRO_5043976903" evidence="2">
    <location>
        <begin position="20"/>
        <end position="123"/>
    </location>
</feature>
<protein>
    <submittedName>
        <fullName evidence="3">Uncharacterized protein</fullName>
    </submittedName>
</protein>
<accession>A0AAV2LKR2</accession>
<gene>
    <name evidence="3" type="ORF">KC01_LOCUS28346</name>
</gene>
<organism evidence="3 4">
    <name type="scientific">Knipowitschia caucasica</name>
    <name type="common">Caucasian dwarf goby</name>
    <name type="synonym">Pomatoschistus caucasicus</name>
    <dbReference type="NCBI Taxonomy" id="637954"/>
    <lineage>
        <taxon>Eukaryota</taxon>
        <taxon>Metazoa</taxon>
        <taxon>Chordata</taxon>
        <taxon>Craniata</taxon>
        <taxon>Vertebrata</taxon>
        <taxon>Euteleostomi</taxon>
        <taxon>Actinopterygii</taxon>
        <taxon>Neopterygii</taxon>
        <taxon>Teleostei</taxon>
        <taxon>Neoteleostei</taxon>
        <taxon>Acanthomorphata</taxon>
        <taxon>Gobiaria</taxon>
        <taxon>Gobiiformes</taxon>
        <taxon>Gobioidei</taxon>
        <taxon>Gobiidae</taxon>
        <taxon>Gobiinae</taxon>
        <taxon>Knipowitschia</taxon>
    </lineage>
</organism>
<evidence type="ECO:0000313" key="4">
    <source>
        <dbReference type="Proteomes" id="UP001497482"/>
    </source>
</evidence>
<name>A0AAV2LKR2_KNICA</name>
<keyword evidence="1" id="KW-0472">Membrane</keyword>
<evidence type="ECO:0000256" key="2">
    <source>
        <dbReference type="SAM" id="SignalP"/>
    </source>
</evidence>
<feature type="signal peptide" evidence="2">
    <location>
        <begin position="1"/>
        <end position="19"/>
    </location>
</feature>
<feature type="transmembrane region" description="Helical" evidence="1">
    <location>
        <begin position="92"/>
        <end position="118"/>
    </location>
</feature>
<dbReference type="SUPFAM" id="SSF53649">
    <property type="entry name" value="Alkaline phosphatase-like"/>
    <property type="match status" value="1"/>
</dbReference>
<dbReference type="Pfam" id="PF01663">
    <property type="entry name" value="Phosphodiest"/>
    <property type="match status" value="1"/>
</dbReference>
<dbReference type="Proteomes" id="UP001497482">
    <property type="component" value="Chromosome 23"/>
</dbReference>
<evidence type="ECO:0000313" key="3">
    <source>
        <dbReference type="EMBL" id="CAL1600234.1"/>
    </source>
</evidence>
<dbReference type="Gene3D" id="3.40.720.10">
    <property type="entry name" value="Alkaline Phosphatase, subunit A"/>
    <property type="match status" value="1"/>
</dbReference>
<evidence type="ECO:0000256" key="1">
    <source>
        <dbReference type="SAM" id="Phobius"/>
    </source>
</evidence>
<reference evidence="3 4" key="1">
    <citation type="submission" date="2024-04" db="EMBL/GenBank/DDBJ databases">
        <authorList>
            <person name="Waldvogel A.-M."/>
            <person name="Schoenle A."/>
        </authorList>
    </citation>
    <scope>NUCLEOTIDE SEQUENCE [LARGE SCALE GENOMIC DNA]</scope>
</reference>
<dbReference type="PANTHER" id="PTHR10151">
    <property type="entry name" value="ECTONUCLEOTIDE PYROPHOSPHATASE/PHOSPHODIESTERASE"/>
    <property type="match status" value="1"/>
</dbReference>
<dbReference type="InterPro" id="IPR002591">
    <property type="entry name" value="Phosphodiest/P_Trfase"/>
</dbReference>
<dbReference type="PANTHER" id="PTHR10151:SF126">
    <property type="entry name" value="ECTONUCLEOTIDE PYROPHOSPHATASE_PHOSPHODIESTERASE FAMILY MEMBER 7-LIKE"/>
    <property type="match status" value="1"/>
</dbReference>
<keyword evidence="2" id="KW-0732">Signal</keyword>
<keyword evidence="1" id="KW-0812">Transmembrane</keyword>
<keyword evidence="1" id="KW-1133">Transmembrane helix</keyword>
<sequence length="123" mass="13275">MMMMRVWGLLVVGCCLCTAAPSQPSAGSGRNKLLLISFDGFRWDYDRMVDTPNLDKMAQDGVKARYVTPPPFVTITSPSHFSIVTGGGGGNMALVIGLTAAISIFGLAFIIAVTFLIWKRTED</sequence>
<dbReference type="AlphaFoldDB" id="A0AAV2LKR2"/>
<dbReference type="EMBL" id="OZ035845">
    <property type="protein sequence ID" value="CAL1600234.1"/>
    <property type="molecule type" value="Genomic_DNA"/>
</dbReference>
<keyword evidence="4" id="KW-1185">Reference proteome</keyword>
<proteinExistence type="predicted"/>